<dbReference type="Gene3D" id="1.20.5.340">
    <property type="match status" value="1"/>
</dbReference>
<evidence type="ECO:0000313" key="2">
    <source>
        <dbReference type="EMBL" id="OGG93717.1"/>
    </source>
</evidence>
<comment type="caution">
    <text evidence="2">The sequence shown here is derived from an EMBL/GenBank/DDBJ whole genome shotgun (WGS) entry which is preliminary data.</text>
</comment>
<organism evidence="2 3">
    <name type="scientific">Candidatus Lambdaproteobacteria bacterium RIFOXYD2_FULL_50_16</name>
    <dbReference type="NCBI Taxonomy" id="1817772"/>
    <lineage>
        <taxon>Bacteria</taxon>
        <taxon>Pseudomonadati</taxon>
        <taxon>Pseudomonadota</taxon>
        <taxon>Candidatus Lambdaproteobacteria</taxon>
    </lineage>
</organism>
<feature type="compositionally biased region" description="Polar residues" evidence="1">
    <location>
        <begin position="47"/>
        <end position="58"/>
    </location>
</feature>
<accession>A0A1F6G6I0</accession>
<dbReference type="Proteomes" id="UP000178449">
    <property type="component" value="Unassembled WGS sequence"/>
</dbReference>
<gene>
    <name evidence="2" type="ORF">A2527_11375</name>
</gene>
<dbReference type="AlphaFoldDB" id="A0A1F6G6I0"/>
<reference evidence="2 3" key="1">
    <citation type="journal article" date="2016" name="Nat. Commun.">
        <title>Thousands of microbial genomes shed light on interconnected biogeochemical processes in an aquifer system.</title>
        <authorList>
            <person name="Anantharaman K."/>
            <person name="Brown C.T."/>
            <person name="Hug L.A."/>
            <person name="Sharon I."/>
            <person name="Castelle C.J."/>
            <person name="Probst A.J."/>
            <person name="Thomas B.C."/>
            <person name="Singh A."/>
            <person name="Wilkins M.J."/>
            <person name="Karaoz U."/>
            <person name="Brodie E.L."/>
            <person name="Williams K.H."/>
            <person name="Hubbard S.S."/>
            <person name="Banfield J.F."/>
        </authorList>
    </citation>
    <scope>NUCLEOTIDE SEQUENCE [LARGE SCALE GENOMIC DNA]</scope>
</reference>
<evidence type="ECO:0000256" key="1">
    <source>
        <dbReference type="SAM" id="MobiDB-lite"/>
    </source>
</evidence>
<proteinExistence type="predicted"/>
<feature type="region of interest" description="Disordered" evidence="1">
    <location>
        <begin position="47"/>
        <end position="80"/>
    </location>
</feature>
<dbReference type="STRING" id="1817772.A2527_11375"/>
<sequence length="80" mass="9293">MEILDQIENRIKQAINRIGELQARVEALEEEKIQYEEKLVSLLEQLDQASGEESTQIESQEEPLVHHGFDGHSHMDQPHF</sequence>
<protein>
    <submittedName>
        <fullName evidence="2">Uncharacterized protein</fullName>
    </submittedName>
</protein>
<evidence type="ECO:0000313" key="3">
    <source>
        <dbReference type="Proteomes" id="UP000178449"/>
    </source>
</evidence>
<dbReference type="SUPFAM" id="SSF57997">
    <property type="entry name" value="Tropomyosin"/>
    <property type="match status" value="1"/>
</dbReference>
<feature type="compositionally biased region" description="Basic and acidic residues" evidence="1">
    <location>
        <begin position="63"/>
        <end position="80"/>
    </location>
</feature>
<dbReference type="EMBL" id="MFNE01000046">
    <property type="protein sequence ID" value="OGG93717.1"/>
    <property type="molecule type" value="Genomic_DNA"/>
</dbReference>
<name>A0A1F6G6I0_9PROT</name>